<dbReference type="AlphaFoldDB" id="A0A9P7YM19"/>
<dbReference type="Proteomes" id="UP000824998">
    <property type="component" value="Unassembled WGS sequence"/>
</dbReference>
<feature type="compositionally biased region" description="Low complexity" evidence="1">
    <location>
        <begin position="185"/>
        <end position="194"/>
    </location>
</feature>
<protein>
    <submittedName>
        <fullName evidence="2">Uncharacterized protein</fullName>
    </submittedName>
</protein>
<dbReference type="EMBL" id="MU251410">
    <property type="protein sequence ID" value="KAG9236314.1"/>
    <property type="molecule type" value="Genomic_DNA"/>
</dbReference>
<sequence>MCTVPLATLNKTSSLATFTRTSRHLSTRTNPQIYIFERRPVLPLHPLHNHHHHHARLTETTAAPTTKHHHHVKQSPRLAHRMPLQRQLRHHQYGLLHQRAPGHARLPLPRRDHRAAHLPAVVPLLHAASTPPRPPRPTLPRHPPPPPDPLPLVPPRAPPPHAAEHRSPTRRWKPPSTTPSPPPRLTTTTTNTTTPPTPVLHPAPRPTHHTRPEALPPSLRQGPPRPRPPLRHLPIHPTPTRAPWHRPGVAGAPSRNRVVGQDGRAEHAIEGGRRGGIPKSV</sequence>
<feature type="compositionally biased region" description="Pro residues" evidence="1">
    <location>
        <begin position="195"/>
        <end position="205"/>
    </location>
</feature>
<evidence type="ECO:0000313" key="3">
    <source>
        <dbReference type="Proteomes" id="UP000824998"/>
    </source>
</evidence>
<keyword evidence="3" id="KW-1185">Reference proteome</keyword>
<reference evidence="2" key="1">
    <citation type="journal article" date="2021" name="IMA Fungus">
        <title>Genomic characterization of three marine fungi, including Emericellopsis atlantica sp. nov. with signatures of a generalist lifestyle and marine biomass degradation.</title>
        <authorList>
            <person name="Hagestad O.C."/>
            <person name="Hou L."/>
            <person name="Andersen J.H."/>
            <person name="Hansen E.H."/>
            <person name="Altermark B."/>
            <person name="Li C."/>
            <person name="Kuhnert E."/>
            <person name="Cox R.J."/>
            <person name="Crous P.W."/>
            <person name="Spatafora J.W."/>
            <person name="Lail K."/>
            <person name="Amirebrahimi M."/>
            <person name="Lipzen A."/>
            <person name="Pangilinan J."/>
            <person name="Andreopoulos W."/>
            <person name="Hayes R.D."/>
            <person name="Ng V."/>
            <person name="Grigoriev I.V."/>
            <person name="Jackson S.A."/>
            <person name="Sutton T.D.S."/>
            <person name="Dobson A.D.W."/>
            <person name="Rama T."/>
        </authorList>
    </citation>
    <scope>NUCLEOTIDE SEQUENCE</scope>
    <source>
        <strain evidence="2">TRa018bII</strain>
    </source>
</reference>
<feature type="compositionally biased region" description="Pro residues" evidence="1">
    <location>
        <begin position="131"/>
        <end position="161"/>
    </location>
</feature>
<proteinExistence type="predicted"/>
<evidence type="ECO:0000313" key="2">
    <source>
        <dbReference type="EMBL" id="KAG9236314.1"/>
    </source>
</evidence>
<name>A0A9P7YM19_9HELO</name>
<feature type="compositionally biased region" description="Basic and acidic residues" evidence="1">
    <location>
        <begin position="263"/>
        <end position="273"/>
    </location>
</feature>
<comment type="caution">
    <text evidence="2">The sequence shown here is derived from an EMBL/GenBank/DDBJ whole genome shotgun (WGS) entry which is preliminary data.</text>
</comment>
<accession>A0A9P7YM19</accession>
<feature type="region of interest" description="Disordered" evidence="1">
    <location>
        <begin position="125"/>
        <end position="281"/>
    </location>
</feature>
<organism evidence="2 3">
    <name type="scientific">Amylocarpus encephaloides</name>
    <dbReference type="NCBI Taxonomy" id="45428"/>
    <lineage>
        <taxon>Eukaryota</taxon>
        <taxon>Fungi</taxon>
        <taxon>Dikarya</taxon>
        <taxon>Ascomycota</taxon>
        <taxon>Pezizomycotina</taxon>
        <taxon>Leotiomycetes</taxon>
        <taxon>Helotiales</taxon>
        <taxon>Helotiales incertae sedis</taxon>
        <taxon>Amylocarpus</taxon>
    </lineage>
</organism>
<gene>
    <name evidence="2" type="ORF">BJ875DRAFT_234404</name>
</gene>
<evidence type="ECO:0000256" key="1">
    <source>
        <dbReference type="SAM" id="MobiDB-lite"/>
    </source>
</evidence>